<evidence type="ECO:0000259" key="2">
    <source>
        <dbReference type="PROSITE" id="PS50878"/>
    </source>
</evidence>
<dbReference type="AlphaFoldDB" id="A0A9X6NI27"/>
<dbReference type="InterPro" id="IPR043502">
    <property type="entry name" value="DNA/RNA_pol_sf"/>
</dbReference>
<feature type="compositionally biased region" description="Low complexity" evidence="1">
    <location>
        <begin position="61"/>
        <end position="71"/>
    </location>
</feature>
<feature type="domain" description="Reverse transcriptase" evidence="2">
    <location>
        <begin position="268"/>
        <end position="519"/>
    </location>
</feature>
<dbReference type="Pfam" id="PF00078">
    <property type="entry name" value="RVT_1"/>
    <property type="match status" value="1"/>
</dbReference>
<gene>
    <name evidence="3" type="ORF">BV898_17419</name>
</gene>
<evidence type="ECO:0000256" key="1">
    <source>
        <dbReference type="SAM" id="MobiDB-lite"/>
    </source>
</evidence>
<sequence>MVDPSGGWPRTCESCGRTGFQPSGWALHRKGPTGRAGVCIKDEVSNKYGIRPSDVAPPVPAATHTAPNTANDGDLSTQLQRLRQANRLFDHVPKAARHAAAESLTKVLADTCSTNDNSRWGKLLTFPYLAFSKPDKSEKVSLATIVKRNLGREGNFLAMSRRSNTSKAKGLDAKLRTAVEKKIQAAAPADTDFPPDPGVNNPGVDDLVANEIKPGEVREAVRSFPNGSSGGLDELFPQHMKDLLAGANGEIAERLSEQVAALLNIMLRGKVPLEVCPLLYGATLTALKKKDGGIRPIAVGTVWRRILGKIVAKRVMSQMALLMRPCQLGCGTRGGVEAAAHATRAFMSETGETRVLLKLDFANAFNTVRRDAVLRAVQLRMPYLYPTVWQMYRHLSHLFFGDFLLSSESGVQQGDPLGPMLFCLVTRTLSMSLQSPLKTFYLDDGTVGGSVEEVLEDFERVAALGAEVGLELNPSKCDEVFVYGGDQTSRDAATASIRQFIPKLLSPTPEELELLGAPLLTTASTQLLKRNRQPSPYSPTGYLCCQLTKHSSS</sequence>
<name>A0A9X6NI27_HYPEX</name>
<evidence type="ECO:0000313" key="4">
    <source>
        <dbReference type="Proteomes" id="UP000192578"/>
    </source>
</evidence>
<feature type="region of interest" description="Disordered" evidence="1">
    <location>
        <begin position="50"/>
        <end position="74"/>
    </location>
</feature>
<dbReference type="PANTHER" id="PTHR19446">
    <property type="entry name" value="REVERSE TRANSCRIPTASES"/>
    <property type="match status" value="1"/>
</dbReference>
<accession>A0A9X6NI27</accession>
<proteinExistence type="predicted"/>
<dbReference type="PROSITE" id="PS50878">
    <property type="entry name" value="RT_POL"/>
    <property type="match status" value="1"/>
</dbReference>
<protein>
    <submittedName>
        <fullName evidence="3">Retrotransposable element SLACS 132 kDa protein</fullName>
    </submittedName>
</protein>
<dbReference type="Proteomes" id="UP000192578">
    <property type="component" value="Unassembled WGS sequence"/>
</dbReference>
<comment type="caution">
    <text evidence="3">The sequence shown here is derived from an EMBL/GenBank/DDBJ whole genome shotgun (WGS) entry which is preliminary data.</text>
</comment>
<dbReference type="InterPro" id="IPR000477">
    <property type="entry name" value="RT_dom"/>
</dbReference>
<dbReference type="OrthoDB" id="7433202at2759"/>
<evidence type="ECO:0000313" key="3">
    <source>
        <dbReference type="EMBL" id="OWA52981.1"/>
    </source>
</evidence>
<reference evidence="4" key="1">
    <citation type="submission" date="2017-01" db="EMBL/GenBank/DDBJ databases">
        <title>Comparative genomics of anhydrobiosis in the tardigrade Hypsibius dujardini.</title>
        <authorList>
            <person name="Yoshida Y."/>
            <person name="Koutsovoulos G."/>
            <person name="Laetsch D."/>
            <person name="Stevens L."/>
            <person name="Kumar S."/>
            <person name="Horikawa D."/>
            <person name="Ishino K."/>
            <person name="Komine S."/>
            <person name="Tomita M."/>
            <person name="Blaxter M."/>
            <person name="Arakawa K."/>
        </authorList>
    </citation>
    <scope>NUCLEOTIDE SEQUENCE [LARGE SCALE GENOMIC DNA]</scope>
    <source>
        <strain evidence="4">Z151</strain>
    </source>
</reference>
<keyword evidence="4" id="KW-1185">Reference proteome</keyword>
<dbReference type="EMBL" id="MTYJ01000296">
    <property type="protein sequence ID" value="OWA52981.1"/>
    <property type="molecule type" value="Genomic_DNA"/>
</dbReference>
<dbReference type="SUPFAM" id="SSF56672">
    <property type="entry name" value="DNA/RNA polymerases"/>
    <property type="match status" value="1"/>
</dbReference>
<organism evidence="3 4">
    <name type="scientific">Hypsibius exemplaris</name>
    <name type="common">Freshwater tardigrade</name>
    <dbReference type="NCBI Taxonomy" id="2072580"/>
    <lineage>
        <taxon>Eukaryota</taxon>
        <taxon>Metazoa</taxon>
        <taxon>Ecdysozoa</taxon>
        <taxon>Tardigrada</taxon>
        <taxon>Eutardigrada</taxon>
        <taxon>Parachela</taxon>
        <taxon>Hypsibioidea</taxon>
        <taxon>Hypsibiidae</taxon>
        <taxon>Hypsibius</taxon>
    </lineage>
</organism>